<gene>
    <name evidence="3" type="ORF">GPECTOR_1g409</name>
</gene>
<organism evidence="3 4">
    <name type="scientific">Gonium pectorale</name>
    <name type="common">Green alga</name>
    <dbReference type="NCBI Taxonomy" id="33097"/>
    <lineage>
        <taxon>Eukaryota</taxon>
        <taxon>Viridiplantae</taxon>
        <taxon>Chlorophyta</taxon>
        <taxon>core chlorophytes</taxon>
        <taxon>Chlorophyceae</taxon>
        <taxon>CS clade</taxon>
        <taxon>Chlamydomonadales</taxon>
        <taxon>Volvocaceae</taxon>
        <taxon>Gonium</taxon>
    </lineage>
</organism>
<keyword evidence="4" id="KW-1185">Reference proteome</keyword>
<evidence type="ECO:0000256" key="2">
    <source>
        <dbReference type="SAM" id="Phobius"/>
    </source>
</evidence>
<proteinExistence type="predicted"/>
<dbReference type="OrthoDB" id="552236at2759"/>
<protein>
    <submittedName>
        <fullName evidence="3">Uncharacterized protein</fullName>
    </submittedName>
</protein>
<evidence type="ECO:0000313" key="4">
    <source>
        <dbReference type="Proteomes" id="UP000075714"/>
    </source>
</evidence>
<evidence type="ECO:0000256" key="1">
    <source>
        <dbReference type="SAM" id="MobiDB-lite"/>
    </source>
</evidence>
<sequence>MSPTRPSVRLTATVAVVMLASLIADSYGRLLVVQQVPGGAYVGSVGSDAPSETEQFATRSSYFYSPYISSPLAWLQQQLMIAEAIQQAALERFQQQVAASLFAQLTAPSPATQDSQEELLRHVGCARMRAALLNQRQQQLEQLREQPQPQEVQPQQEPESGYALATPLLTPNIVNTRDGASARDAAGYSANSIATTSLVTRPVITGPTLLKDAKSNELQRSNGNVAATATMAESAGNDATQAEYVEDYADGSVASRAAYQKPWAAAGGNSASGVVAASSSNVATATEAMVSMAAAVNAEVEAKAASDAVENAAADAAEGEATVTPEIQRLSRMLEDDVFTGYEDDLAALETLVRSHTALASAAAAAASTARASAAAAAAAAQAAAAASAATATGDVVAVAPRATSVVAANARPGVTGTDSSSNYPDPDAEIQRFYMNAANRDLDPDLRNDESLPYEAVDEYEEVDPYDAEYDGEIDIGGYDEAYYEDGDEYYEYFAYDGFGEDADDAHLTTYTIVDGGDGKSHLVAVMGKNGKLQLLPMTSAMLSHLEEEEELTDDWADYLEWSYAYDMLYLDDDYDSPVIHGGDADDSYYEPYDLAADGEDLQVSGDSALCALAQMLALSRLVNGYGQGSTLGRLSAQPLSPYSSQDSYDDTPYDGASEGVSVYLLGSGVVSSSGSSAGGSSGLAAIFNIGTVTDTYFQDASAEMEEEAPPPPFSIINDLDLNWVHADGTINWGLVALVLLTAGVAAMAMGAVAAFISLRATMRCRVVYVPPHAAGRYGGRCGAAGNGKVKEGYEAGSLGEPLTLRAEDCYGAAPVQVVNAAEYVPPVERNESVAKALAK</sequence>
<dbReference type="Proteomes" id="UP000075714">
    <property type="component" value="Unassembled WGS sequence"/>
</dbReference>
<keyword evidence="2" id="KW-0812">Transmembrane</keyword>
<evidence type="ECO:0000313" key="3">
    <source>
        <dbReference type="EMBL" id="KXZ56457.1"/>
    </source>
</evidence>
<dbReference type="AlphaFoldDB" id="A0A150H2Q2"/>
<feature type="transmembrane region" description="Helical" evidence="2">
    <location>
        <begin position="734"/>
        <end position="758"/>
    </location>
</feature>
<accession>A0A150H2Q2</accession>
<keyword evidence="2" id="KW-1133">Transmembrane helix</keyword>
<keyword evidence="2" id="KW-0472">Membrane</keyword>
<feature type="region of interest" description="Disordered" evidence="1">
    <location>
        <begin position="137"/>
        <end position="159"/>
    </location>
</feature>
<name>A0A150H2Q2_GONPE</name>
<comment type="caution">
    <text evidence="3">The sequence shown here is derived from an EMBL/GenBank/DDBJ whole genome shotgun (WGS) entry which is preliminary data.</text>
</comment>
<reference evidence="4" key="1">
    <citation type="journal article" date="2016" name="Nat. Commun.">
        <title>The Gonium pectorale genome demonstrates co-option of cell cycle regulation during the evolution of multicellularity.</title>
        <authorList>
            <person name="Hanschen E.R."/>
            <person name="Marriage T.N."/>
            <person name="Ferris P.J."/>
            <person name="Hamaji T."/>
            <person name="Toyoda A."/>
            <person name="Fujiyama A."/>
            <person name="Neme R."/>
            <person name="Noguchi H."/>
            <person name="Minakuchi Y."/>
            <person name="Suzuki M."/>
            <person name="Kawai-Toyooka H."/>
            <person name="Smith D.R."/>
            <person name="Sparks H."/>
            <person name="Anderson J."/>
            <person name="Bakaric R."/>
            <person name="Luria V."/>
            <person name="Karger A."/>
            <person name="Kirschner M.W."/>
            <person name="Durand P.M."/>
            <person name="Michod R.E."/>
            <person name="Nozaki H."/>
            <person name="Olson B.J."/>
        </authorList>
    </citation>
    <scope>NUCLEOTIDE SEQUENCE [LARGE SCALE GENOMIC DNA]</scope>
    <source>
        <strain evidence="4">NIES-2863</strain>
    </source>
</reference>
<dbReference type="EMBL" id="LSYV01000002">
    <property type="protein sequence ID" value="KXZ56457.1"/>
    <property type="molecule type" value="Genomic_DNA"/>
</dbReference>